<sequence length="132" mass="14241">MAIAPWHCLDAVLDGNNTNNLTPFEKKHGCKLWEAFSKQPRMGKMFYDAMAAETMALIPAVIKVWQATFQRTGSLVDVGGAMGIGASSIAAEFPHAKCSVLDRPDVVAVAQLAGCPNVGFPPRRHVHVHTPC</sequence>
<evidence type="ECO:0000313" key="2">
    <source>
        <dbReference type="Proteomes" id="UP001234297"/>
    </source>
</evidence>
<organism evidence="1 2">
    <name type="scientific">Persea americana</name>
    <name type="common">Avocado</name>
    <dbReference type="NCBI Taxonomy" id="3435"/>
    <lineage>
        <taxon>Eukaryota</taxon>
        <taxon>Viridiplantae</taxon>
        <taxon>Streptophyta</taxon>
        <taxon>Embryophyta</taxon>
        <taxon>Tracheophyta</taxon>
        <taxon>Spermatophyta</taxon>
        <taxon>Magnoliopsida</taxon>
        <taxon>Magnoliidae</taxon>
        <taxon>Laurales</taxon>
        <taxon>Lauraceae</taxon>
        <taxon>Persea</taxon>
    </lineage>
</organism>
<dbReference type="EMBL" id="CM056819">
    <property type="protein sequence ID" value="KAJ8624673.1"/>
    <property type="molecule type" value="Genomic_DNA"/>
</dbReference>
<gene>
    <name evidence="1" type="ORF">MRB53_033203</name>
</gene>
<reference evidence="1 2" key="1">
    <citation type="journal article" date="2022" name="Hortic Res">
        <title>A haplotype resolved chromosomal level avocado genome allows analysis of novel avocado genes.</title>
        <authorList>
            <person name="Nath O."/>
            <person name="Fletcher S.J."/>
            <person name="Hayward A."/>
            <person name="Shaw L.M."/>
            <person name="Masouleh A.K."/>
            <person name="Furtado A."/>
            <person name="Henry R.J."/>
            <person name="Mitter N."/>
        </authorList>
    </citation>
    <scope>NUCLEOTIDE SEQUENCE [LARGE SCALE GENOMIC DNA]</scope>
    <source>
        <strain evidence="2">cv. Hass</strain>
    </source>
</reference>
<name>A0ACC2KUK8_PERAE</name>
<accession>A0ACC2KUK8</accession>
<keyword evidence="2" id="KW-1185">Reference proteome</keyword>
<evidence type="ECO:0000313" key="1">
    <source>
        <dbReference type="EMBL" id="KAJ8624673.1"/>
    </source>
</evidence>
<comment type="caution">
    <text evidence="1">The sequence shown here is derived from an EMBL/GenBank/DDBJ whole genome shotgun (WGS) entry which is preliminary data.</text>
</comment>
<dbReference type="Proteomes" id="UP001234297">
    <property type="component" value="Chromosome 11"/>
</dbReference>
<protein>
    <submittedName>
        <fullName evidence="1">Uncharacterized protein</fullName>
    </submittedName>
</protein>
<proteinExistence type="predicted"/>